<feature type="domain" description="Platelet-derived growth factor (PDGF) family profile" evidence="6">
    <location>
        <begin position="117"/>
        <end position="187"/>
    </location>
</feature>
<dbReference type="SUPFAM" id="SSF57501">
    <property type="entry name" value="Cystine-knot cytokines"/>
    <property type="match status" value="1"/>
</dbReference>
<evidence type="ECO:0000256" key="5">
    <source>
        <dbReference type="SAM" id="SignalP"/>
    </source>
</evidence>
<evidence type="ECO:0000259" key="6">
    <source>
        <dbReference type="PROSITE" id="PS50278"/>
    </source>
</evidence>
<reference evidence="7 8" key="1">
    <citation type="journal article" date="2018" name="Gigascience">
        <title>Genomes of trombidid mites reveal novel predicted allergens and laterally-transferred genes associated with secondary metabolism.</title>
        <authorList>
            <person name="Dong X."/>
            <person name="Chaisiri K."/>
            <person name="Xia D."/>
            <person name="Armstrong S.D."/>
            <person name="Fang Y."/>
            <person name="Donnelly M.J."/>
            <person name="Kadowaki T."/>
            <person name="McGarry J.W."/>
            <person name="Darby A.C."/>
            <person name="Makepeace B.L."/>
        </authorList>
    </citation>
    <scope>NUCLEOTIDE SEQUENCE [LARGE SCALE GENOMIC DNA]</scope>
    <source>
        <strain evidence="7">UoL-UT</strain>
    </source>
</reference>
<feature type="chain" id="PRO_5019018730" evidence="5">
    <location>
        <begin position="20"/>
        <end position="253"/>
    </location>
</feature>
<dbReference type="STRING" id="299467.A0A443SIM4"/>
<evidence type="ECO:0000313" key="7">
    <source>
        <dbReference type="EMBL" id="RWS27345.1"/>
    </source>
</evidence>
<dbReference type="InterPro" id="IPR029034">
    <property type="entry name" value="Cystine-knot_cytokine"/>
</dbReference>
<dbReference type="VEuPathDB" id="VectorBase:LDEU004695"/>
<evidence type="ECO:0000256" key="4">
    <source>
        <dbReference type="RuleBase" id="RU003818"/>
    </source>
</evidence>
<feature type="signal peptide" evidence="5">
    <location>
        <begin position="1"/>
        <end position="19"/>
    </location>
</feature>
<dbReference type="Pfam" id="PF00341">
    <property type="entry name" value="PDGF"/>
    <property type="match status" value="1"/>
</dbReference>
<keyword evidence="2 4" id="KW-0339">Growth factor</keyword>
<comment type="caution">
    <text evidence="7">The sequence shown here is derived from an EMBL/GenBank/DDBJ whole genome shotgun (WGS) entry which is preliminary data.</text>
</comment>
<evidence type="ECO:0000256" key="1">
    <source>
        <dbReference type="ARBA" id="ARBA00006686"/>
    </source>
</evidence>
<comment type="similarity">
    <text evidence="1 4">Belongs to the PDGF/VEGF growth factor family.</text>
</comment>
<dbReference type="PANTHER" id="PTHR11633:SF1">
    <property type="entry name" value="LD28763P"/>
    <property type="match status" value="1"/>
</dbReference>
<dbReference type="InterPro" id="IPR000072">
    <property type="entry name" value="PDGF/VEGF_dom"/>
</dbReference>
<dbReference type="GO" id="GO:0016020">
    <property type="term" value="C:membrane"/>
    <property type="evidence" value="ECO:0007669"/>
    <property type="project" value="InterPro"/>
</dbReference>
<organism evidence="7 8">
    <name type="scientific">Leptotrombidium deliense</name>
    <dbReference type="NCBI Taxonomy" id="299467"/>
    <lineage>
        <taxon>Eukaryota</taxon>
        <taxon>Metazoa</taxon>
        <taxon>Ecdysozoa</taxon>
        <taxon>Arthropoda</taxon>
        <taxon>Chelicerata</taxon>
        <taxon>Arachnida</taxon>
        <taxon>Acari</taxon>
        <taxon>Acariformes</taxon>
        <taxon>Trombidiformes</taxon>
        <taxon>Prostigmata</taxon>
        <taxon>Anystina</taxon>
        <taxon>Parasitengona</taxon>
        <taxon>Trombiculoidea</taxon>
        <taxon>Trombiculidae</taxon>
        <taxon>Leptotrombidium</taxon>
    </lineage>
</organism>
<dbReference type="Gene3D" id="2.10.90.10">
    <property type="entry name" value="Cystine-knot cytokines"/>
    <property type="match status" value="1"/>
</dbReference>
<dbReference type="PANTHER" id="PTHR11633">
    <property type="entry name" value="PLATELET-DERIVED GROWTH FACTOR"/>
    <property type="match status" value="1"/>
</dbReference>
<keyword evidence="5" id="KW-0732">Signal</keyword>
<dbReference type="GO" id="GO:0051781">
    <property type="term" value="P:positive regulation of cell division"/>
    <property type="evidence" value="ECO:0007669"/>
    <property type="project" value="UniProtKB-KW"/>
</dbReference>
<dbReference type="GO" id="GO:0005615">
    <property type="term" value="C:extracellular space"/>
    <property type="evidence" value="ECO:0007669"/>
    <property type="project" value="TreeGrafter"/>
</dbReference>
<evidence type="ECO:0000256" key="3">
    <source>
        <dbReference type="ARBA" id="ARBA00023246"/>
    </source>
</evidence>
<gene>
    <name evidence="7" type="ORF">B4U80_09450</name>
</gene>
<evidence type="ECO:0000313" key="8">
    <source>
        <dbReference type="Proteomes" id="UP000288716"/>
    </source>
</evidence>
<dbReference type="EMBL" id="NCKV01002086">
    <property type="protein sequence ID" value="RWS27345.1"/>
    <property type="molecule type" value="Genomic_DNA"/>
</dbReference>
<dbReference type="PROSITE" id="PS50278">
    <property type="entry name" value="PDGF_2"/>
    <property type="match status" value="1"/>
</dbReference>
<accession>A0A443SIM4</accession>
<dbReference type="GO" id="GO:0008083">
    <property type="term" value="F:growth factor activity"/>
    <property type="evidence" value="ECO:0007669"/>
    <property type="project" value="UniProtKB-KW"/>
</dbReference>
<keyword evidence="3" id="KW-0497">Mitogen</keyword>
<dbReference type="GO" id="GO:0008284">
    <property type="term" value="P:positive regulation of cell population proliferation"/>
    <property type="evidence" value="ECO:0007669"/>
    <property type="project" value="TreeGrafter"/>
</dbReference>
<keyword evidence="8" id="KW-1185">Reference proteome</keyword>
<protein>
    <submittedName>
        <fullName evidence="7">Vascular endothelial growth factor C-like protein</fullName>
    </submittedName>
</protein>
<dbReference type="GO" id="GO:0070851">
    <property type="term" value="F:growth factor receptor binding"/>
    <property type="evidence" value="ECO:0007669"/>
    <property type="project" value="TreeGrafter"/>
</dbReference>
<dbReference type="AlphaFoldDB" id="A0A443SIM4"/>
<dbReference type="Proteomes" id="UP000288716">
    <property type="component" value="Unassembled WGS sequence"/>
</dbReference>
<dbReference type="OrthoDB" id="8878063at2759"/>
<name>A0A443SIM4_9ACAR</name>
<evidence type="ECO:0000256" key="2">
    <source>
        <dbReference type="ARBA" id="ARBA00023030"/>
    </source>
</evidence>
<dbReference type="SMART" id="SM00141">
    <property type="entry name" value="PDGF"/>
    <property type="match status" value="1"/>
</dbReference>
<sequence length="253" mass="28176">MNTIKVVFTFALLIAAANARKPVTYRSRGSGGGGSIVFPTQVPRPVLVGPNNNYDEKIEKLLIQASNLSRVSDFLDLMGIKQDADEIGSRKNKVFAENAMCEPELRTVELDAGNSGDSIMFPKCVRVQRCGGCCVSPRQHCVPTKVTTRDVRRTAIRIKRSAPESVSQTTQVEVHEECQCQCKIKKEDCNPAIHVFDDCNCNCKNRNEMQQCYFQAANKVWDSSECKCKCRRTQHCSTGLVFSHATCSCQQVK</sequence>
<proteinExistence type="inferred from homology"/>